<accession>A0A0F8YWE9</accession>
<reference evidence="1" key="1">
    <citation type="journal article" date="2015" name="Nature">
        <title>Complex archaea that bridge the gap between prokaryotes and eukaryotes.</title>
        <authorList>
            <person name="Spang A."/>
            <person name="Saw J.H."/>
            <person name="Jorgensen S.L."/>
            <person name="Zaremba-Niedzwiedzka K."/>
            <person name="Martijn J."/>
            <person name="Lind A.E."/>
            <person name="van Eijk R."/>
            <person name="Schleper C."/>
            <person name="Guy L."/>
            <person name="Ettema T.J."/>
        </authorList>
    </citation>
    <scope>NUCLEOTIDE SEQUENCE</scope>
</reference>
<evidence type="ECO:0000313" key="1">
    <source>
        <dbReference type="EMBL" id="KKK78175.1"/>
    </source>
</evidence>
<dbReference type="AlphaFoldDB" id="A0A0F8YWE9"/>
<gene>
    <name evidence="1" type="ORF">LCGC14_2846200</name>
</gene>
<protein>
    <submittedName>
        <fullName evidence="1">Uncharacterized protein</fullName>
    </submittedName>
</protein>
<proteinExistence type="predicted"/>
<name>A0A0F8YWE9_9ZZZZ</name>
<comment type="caution">
    <text evidence="1">The sequence shown here is derived from an EMBL/GenBank/DDBJ whole genome shotgun (WGS) entry which is preliminary data.</text>
</comment>
<sequence>MINKKQLKKALLGISIASALLSVLSVSISFYLTSLNDNDRSE</sequence>
<dbReference type="EMBL" id="LAZR01054614">
    <property type="protein sequence ID" value="KKK78175.1"/>
    <property type="molecule type" value="Genomic_DNA"/>
</dbReference>
<organism evidence="1">
    <name type="scientific">marine sediment metagenome</name>
    <dbReference type="NCBI Taxonomy" id="412755"/>
    <lineage>
        <taxon>unclassified sequences</taxon>
        <taxon>metagenomes</taxon>
        <taxon>ecological metagenomes</taxon>
    </lineage>
</organism>